<evidence type="ECO:0000256" key="3">
    <source>
        <dbReference type="HAMAP-Rule" id="MF_01151"/>
    </source>
</evidence>
<dbReference type="EMBL" id="PCRM01000044">
    <property type="protein sequence ID" value="PIP21371.1"/>
    <property type="molecule type" value="Genomic_DNA"/>
</dbReference>
<dbReference type="SUPFAM" id="SSF58014">
    <property type="entry name" value="Coiled-coil domain of nucleotide exchange factor GrpE"/>
    <property type="match status" value="1"/>
</dbReference>
<feature type="coiled-coil region" evidence="6">
    <location>
        <begin position="43"/>
        <end position="70"/>
    </location>
</feature>
<dbReference type="GO" id="GO:0042803">
    <property type="term" value="F:protein homodimerization activity"/>
    <property type="evidence" value="ECO:0007669"/>
    <property type="project" value="InterPro"/>
</dbReference>
<dbReference type="AlphaFoldDB" id="A0A2G9YSB2"/>
<evidence type="ECO:0000313" key="7">
    <source>
        <dbReference type="EMBL" id="PIP21371.1"/>
    </source>
</evidence>
<sequence length="183" mass="21303">MAKTDIVIFERGNDIDFSFFLSYHIYMQGVSMRKSSSFKGKKIKELENDLKRLAADFANYRKRQDELSQKSIRSANTDLILKIIPILDSFRRAFAHIPDKLTNNKWVEGVKNIDKQLENILNQEGVKRIDVSHSKFDPHFHEAILYQENKKIPEGYIVCMFENGYTLYNQVIKPAKVIVSKGK</sequence>
<evidence type="ECO:0000256" key="5">
    <source>
        <dbReference type="RuleBase" id="RU004478"/>
    </source>
</evidence>
<dbReference type="InterPro" id="IPR000740">
    <property type="entry name" value="GrpE"/>
</dbReference>
<evidence type="ECO:0000256" key="4">
    <source>
        <dbReference type="RuleBase" id="RU000639"/>
    </source>
</evidence>
<gene>
    <name evidence="3 7" type="primary">grpE</name>
    <name evidence="7" type="ORF">COX39_03365</name>
</gene>
<keyword evidence="3 4" id="KW-0346">Stress response</keyword>
<dbReference type="InterPro" id="IPR013805">
    <property type="entry name" value="GrpE_CC"/>
</dbReference>
<organism evidence="7 8">
    <name type="scientific">Candidatus Nealsonbacteria bacterium CG23_combo_of_CG06-09_8_20_14_all_40_13</name>
    <dbReference type="NCBI Taxonomy" id="1974724"/>
    <lineage>
        <taxon>Bacteria</taxon>
        <taxon>Candidatus Nealsoniibacteriota</taxon>
    </lineage>
</organism>
<evidence type="ECO:0000256" key="6">
    <source>
        <dbReference type="SAM" id="Coils"/>
    </source>
</evidence>
<proteinExistence type="inferred from homology"/>
<comment type="subunit">
    <text evidence="3">Homodimer.</text>
</comment>
<keyword evidence="6" id="KW-0175">Coiled coil</keyword>
<dbReference type="GO" id="GO:0000774">
    <property type="term" value="F:adenyl-nucleotide exchange factor activity"/>
    <property type="evidence" value="ECO:0007669"/>
    <property type="project" value="InterPro"/>
</dbReference>
<dbReference type="PROSITE" id="PS01071">
    <property type="entry name" value="GRPE"/>
    <property type="match status" value="1"/>
</dbReference>
<dbReference type="InterPro" id="IPR009012">
    <property type="entry name" value="GrpE_head"/>
</dbReference>
<dbReference type="GO" id="GO:0005737">
    <property type="term" value="C:cytoplasm"/>
    <property type="evidence" value="ECO:0007669"/>
    <property type="project" value="UniProtKB-SubCell"/>
</dbReference>
<comment type="similarity">
    <text evidence="1 3 5">Belongs to the GrpE family.</text>
</comment>
<name>A0A2G9YSB2_9BACT</name>
<accession>A0A2G9YSB2</accession>
<comment type="function">
    <text evidence="3 4">Participates actively in the response to hyperosmotic and heat shock by preventing the aggregation of stress-denatured proteins, in association with DnaK and GrpE. It is the nucleotide exchange factor for DnaK and may function as a thermosensor. Unfolded proteins bind initially to DnaJ; upon interaction with the DnaJ-bound protein, DnaK hydrolyzes its bound ATP, resulting in the formation of a stable complex. GrpE releases ADP from DnaK; ATP binding to DnaK triggers the release of the substrate protein, thus completing the reaction cycle. Several rounds of ATP-dependent interactions between DnaJ, DnaK and GrpE are required for fully efficient folding.</text>
</comment>
<dbReference type="GO" id="GO:0051087">
    <property type="term" value="F:protein-folding chaperone binding"/>
    <property type="evidence" value="ECO:0007669"/>
    <property type="project" value="InterPro"/>
</dbReference>
<dbReference type="PRINTS" id="PR00773">
    <property type="entry name" value="GRPEPROTEIN"/>
</dbReference>
<evidence type="ECO:0000313" key="8">
    <source>
        <dbReference type="Proteomes" id="UP000231567"/>
    </source>
</evidence>
<dbReference type="GO" id="GO:0051082">
    <property type="term" value="F:unfolded protein binding"/>
    <property type="evidence" value="ECO:0007669"/>
    <property type="project" value="TreeGrafter"/>
</dbReference>
<dbReference type="HAMAP" id="MF_01151">
    <property type="entry name" value="GrpE"/>
    <property type="match status" value="1"/>
</dbReference>
<dbReference type="CDD" id="cd00446">
    <property type="entry name" value="GrpE"/>
    <property type="match status" value="1"/>
</dbReference>
<dbReference type="Gene3D" id="2.30.22.10">
    <property type="entry name" value="Head domain of nucleotide exchange factor GrpE"/>
    <property type="match status" value="1"/>
</dbReference>
<dbReference type="SUPFAM" id="SSF51064">
    <property type="entry name" value="Head domain of nucleotide exchange factor GrpE"/>
    <property type="match status" value="1"/>
</dbReference>
<dbReference type="PANTHER" id="PTHR21237:SF23">
    <property type="entry name" value="GRPE PROTEIN HOMOLOG, MITOCHONDRIAL"/>
    <property type="match status" value="1"/>
</dbReference>
<dbReference type="Proteomes" id="UP000231567">
    <property type="component" value="Unassembled WGS sequence"/>
</dbReference>
<comment type="subcellular location">
    <subcellularLocation>
        <location evidence="3">Cytoplasm</location>
    </subcellularLocation>
</comment>
<keyword evidence="3" id="KW-0963">Cytoplasm</keyword>
<dbReference type="Pfam" id="PF01025">
    <property type="entry name" value="GrpE"/>
    <property type="match status" value="1"/>
</dbReference>
<dbReference type="PANTHER" id="PTHR21237">
    <property type="entry name" value="GRPE PROTEIN"/>
    <property type="match status" value="1"/>
</dbReference>
<comment type="caution">
    <text evidence="7">The sequence shown here is derived from an EMBL/GenBank/DDBJ whole genome shotgun (WGS) entry which is preliminary data.</text>
</comment>
<dbReference type="GO" id="GO:0006457">
    <property type="term" value="P:protein folding"/>
    <property type="evidence" value="ECO:0007669"/>
    <property type="project" value="InterPro"/>
</dbReference>
<evidence type="ECO:0000256" key="2">
    <source>
        <dbReference type="ARBA" id="ARBA00023186"/>
    </source>
</evidence>
<keyword evidence="2 3" id="KW-0143">Chaperone</keyword>
<reference evidence="7 8" key="1">
    <citation type="submission" date="2017-09" db="EMBL/GenBank/DDBJ databases">
        <title>Depth-based differentiation of microbial function through sediment-hosted aquifers and enrichment of novel symbionts in the deep terrestrial subsurface.</title>
        <authorList>
            <person name="Probst A.J."/>
            <person name="Ladd B."/>
            <person name="Jarett J.K."/>
            <person name="Geller-Mcgrath D.E."/>
            <person name="Sieber C.M."/>
            <person name="Emerson J.B."/>
            <person name="Anantharaman K."/>
            <person name="Thomas B.C."/>
            <person name="Malmstrom R."/>
            <person name="Stieglmeier M."/>
            <person name="Klingl A."/>
            <person name="Woyke T."/>
            <person name="Ryan C.M."/>
            <person name="Banfield J.F."/>
        </authorList>
    </citation>
    <scope>NUCLEOTIDE SEQUENCE [LARGE SCALE GENOMIC DNA]</scope>
    <source>
        <strain evidence="7">CG23_combo_of_CG06-09_8_20_14_all_40_13</strain>
    </source>
</reference>
<protein>
    <recommendedName>
        <fullName evidence="3 4">Protein GrpE</fullName>
    </recommendedName>
    <alternativeName>
        <fullName evidence="3">HSP-70 cofactor</fullName>
    </alternativeName>
</protein>
<evidence type="ECO:0000256" key="1">
    <source>
        <dbReference type="ARBA" id="ARBA00009054"/>
    </source>
</evidence>
<dbReference type="Gene3D" id="3.90.20.20">
    <property type="match status" value="1"/>
</dbReference>